<dbReference type="Proteomes" id="UP001062263">
    <property type="component" value="Chromosome"/>
</dbReference>
<keyword evidence="3" id="KW-1185">Reference proteome</keyword>
<accession>A0ABM7ZF95</accession>
<feature type="transmembrane region" description="Helical" evidence="1">
    <location>
        <begin position="88"/>
        <end position="106"/>
    </location>
</feature>
<feature type="transmembrane region" description="Helical" evidence="1">
    <location>
        <begin position="64"/>
        <end position="83"/>
    </location>
</feature>
<dbReference type="EMBL" id="AP025943">
    <property type="protein sequence ID" value="BDL43307.1"/>
    <property type="molecule type" value="Genomic_DNA"/>
</dbReference>
<dbReference type="RefSeq" id="WP_215435445.1">
    <property type="nucleotide sequence ID" value="NZ_AP025943.1"/>
</dbReference>
<evidence type="ECO:0000313" key="2">
    <source>
        <dbReference type="EMBL" id="BDL43307.1"/>
    </source>
</evidence>
<organism evidence="2 3">
    <name type="scientific">Akkermansia biwaensis</name>
    <dbReference type="NCBI Taxonomy" id="2946555"/>
    <lineage>
        <taxon>Bacteria</taxon>
        <taxon>Pseudomonadati</taxon>
        <taxon>Verrucomicrobiota</taxon>
        <taxon>Verrucomicrobiia</taxon>
        <taxon>Verrucomicrobiales</taxon>
        <taxon>Akkermansiaceae</taxon>
        <taxon>Akkermansia</taxon>
    </lineage>
</organism>
<sequence length="112" mass="12459">MKLFALYGALLVLACGVLVYTGDPSRSSWLPECPFYKTTGWLCYGCGSTRALHALLHGHWADSLKYNILLVPTLVWLGALFFIRNRRVFNRTLLAGAGVLVVFTVVRNLPCL</sequence>
<protein>
    <recommendedName>
        <fullName evidence="4">DUF2752 domain-containing protein</fullName>
    </recommendedName>
</protein>
<reference evidence="2" key="1">
    <citation type="submission" date="2022-06" db="EMBL/GenBank/DDBJ databases">
        <title>Akkermansia biwalacus sp. nov., an anaerobic mucin-degrading bacterium isolated from human intestine.</title>
        <authorList>
            <person name="Kobayashi Y."/>
            <person name="Inoue S."/>
            <person name="Kawahara T."/>
            <person name="Kohda N."/>
        </authorList>
    </citation>
    <scope>NUCLEOTIDE SEQUENCE</scope>
    <source>
        <strain evidence="2">WON2089</strain>
    </source>
</reference>
<evidence type="ECO:0000256" key="1">
    <source>
        <dbReference type="SAM" id="Phobius"/>
    </source>
</evidence>
<keyword evidence="1" id="KW-1133">Transmembrane helix</keyword>
<evidence type="ECO:0000313" key="3">
    <source>
        <dbReference type="Proteomes" id="UP001062263"/>
    </source>
</evidence>
<proteinExistence type="predicted"/>
<dbReference type="Pfam" id="PF10825">
    <property type="entry name" value="DUF2752"/>
    <property type="match status" value="1"/>
</dbReference>
<dbReference type="PROSITE" id="PS51257">
    <property type="entry name" value="PROKAR_LIPOPROTEIN"/>
    <property type="match status" value="1"/>
</dbReference>
<name>A0ABM7ZF95_9BACT</name>
<gene>
    <name evidence="2" type="ORF">Abiwalacus_08810</name>
</gene>
<evidence type="ECO:0008006" key="4">
    <source>
        <dbReference type="Google" id="ProtNLM"/>
    </source>
</evidence>
<dbReference type="InterPro" id="IPR021215">
    <property type="entry name" value="DUF2752"/>
</dbReference>
<keyword evidence="1" id="KW-0812">Transmembrane</keyword>
<keyword evidence="1" id="KW-0472">Membrane</keyword>